<proteinExistence type="predicted"/>
<sequence length="104" mass="10803">MDENLHYLLHEELEGLFDSPVAPEKTASVGAVTGAAAMPAPQRVTAAEPAVTAASTATTATAVAPPSAQTAELELSTEAMIKRLIELLAEPKVLQALTRLLGVR</sequence>
<evidence type="ECO:0000313" key="1">
    <source>
        <dbReference type="EMBL" id="UNP30290.1"/>
    </source>
</evidence>
<accession>A0ABY3XF78</accession>
<gene>
    <name evidence="1" type="ORF">MOV92_03140</name>
</gene>
<evidence type="ECO:0000313" key="2">
    <source>
        <dbReference type="Proteomes" id="UP000829194"/>
    </source>
</evidence>
<organism evidence="1 2">
    <name type="scientific">Lysobacter gummosus</name>
    <dbReference type="NCBI Taxonomy" id="262324"/>
    <lineage>
        <taxon>Bacteria</taxon>
        <taxon>Pseudomonadati</taxon>
        <taxon>Pseudomonadota</taxon>
        <taxon>Gammaproteobacteria</taxon>
        <taxon>Lysobacterales</taxon>
        <taxon>Lysobacteraceae</taxon>
        <taxon>Lysobacter</taxon>
    </lineage>
</organism>
<name>A0ABY3XF78_9GAMM</name>
<dbReference type="EMBL" id="CP093547">
    <property type="protein sequence ID" value="UNP30290.1"/>
    <property type="molecule type" value="Genomic_DNA"/>
</dbReference>
<protein>
    <submittedName>
        <fullName evidence="1">Uncharacterized protein</fullName>
    </submittedName>
</protein>
<dbReference type="RefSeq" id="WP_057941541.1">
    <property type="nucleotide sequence ID" value="NZ_CP011131.1"/>
</dbReference>
<keyword evidence="2" id="KW-1185">Reference proteome</keyword>
<reference evidence="1 2" key="1">
    <citation type="submission" date="2022-03" db="EMBL/GenBank/DDBJ databases">
        <title>Complete genome sequence of Lysobacter capsici VKM B-2533 and Lysobacter gummosus 10.1.1, promising sources of lytic agents.</title>
        <authorList>
            <person name="Tarlachkov S.V."/>
            <person name="Kudryakova I.V."/>
            <person name="Afoshin A.S."/>
            <person name="Leontyevskaya E.A."/>
            <person name="Leontyevskaya N.V."/>
        </authorList>
    </citation>
    <scope>NUCLEOTIDE SEQUENCE [LARGE SCALE GENOMIC DNA]</scope>
    <source>
        <strain evidence="1 2">10.1.1</strain>
    </source>
</reference>
<dbReference type="Proteomes" id="UP000829194">
    <property type="component" value="Chromosome"/>
</dbReference>